<name>A0A2S1P8N5_STRSO</name>
<dbReference type="GO" id="GO:0009231">
    <property type="term" value="P:riboflavin biosynthetic process"/>
    <property type="evidence" value="ECO:0007669"/>
    <property type="project" value="InterPro"/>
</dbReference>
<reference evidence="2" key="1">
    <citation type="journal article" date="2018" name="Org. Lett.">
        <title>Discovery, Biosynthesis, and Heterologous Production of Streptoseomycin, an Anti-Microaerophilic Bacteria Macrodilactone.</title>
        <authorList>
            <person name="Zhang B."/>
            <person name="Wang K.B."/>
            <person name="Wang W."/>
            <person name="Bi S.F."/>
            <person name="Mei Y.N."/>
            <person name="Deng X.Z."/>
            <person name="Jiao R.H."/>
            <person name="Tan R.X."/>
            <person name="Ge H.M."/>
        </authorList>
    </citation>
    <scope>NUCLEOTIDE SEQUENCE</scope>
    <source>
        <strain evidence="2">A01</strain>
    </source>
</reference>
<dbReference type="Gene3D" id="3.40.430.10">
    <property type="entry name" value="Dihydrofolate Reductase, subunit A"/>
    <property type="match status" value="1"/>
</dbReference>
<dbReference type="SUPFAM" id="SSF53597">
    <property type="entry name" value="Dihydrofolate reductase-like"/>
    <property type="match status" value="1"/>
</dbReference>
<proteinExistence type="predicted"/>
<dbReference type="InterPro" id="IPR050765">
    <property type="entry name" value="Riboflavin_Biosynth_HTPR"/>
</dbReference>
<dbReference type="InterPro" id="IPR024072">
    <property type="entry name" value="DHFR-like_dom_sf"/>
</dbReference>
<dbReference type="InterPro" id="IPR002734">
    <property type="entry name" value="RibDG_C"/>
</dbReference>
<dbReference type="PANTHER" id="PTHR38011">
    <property type="entry name" value="DIHYDROFOLATE REDUCTASE FAMILY PROTEIN (AFU_ORTHOLOGUE AFUA_8G06820)"/>
    <property type="match status" value="1"/>
</dbReference>
<dbReference type="AlphaFoldDB" id="A0A2S1P8N5"/>
<evidence type="ECO:0000313" key="2">
    <source>
        <dbReference type="EMBL" id="AWH12939.1"/>
    </source>
</evidence>
<accession>A0A2S1P8N5</accession>
<protein>
    <submittedName>
        <fullName evidence="2">StmX</fullName>
    </submittedName>
</protein>
<dbReference type="GO" id="GO:0008703">
    <property type="term" value="F:5-amino-6-(5-phosphoribosylamino)uracil reductase activity"/>
    <property type="evidence" value="ECO:0007669"/>
    <property type="project" value="InterPro"/>
</dbReference>
<sequence length="211" mass="22487">MTAVTAHIGMSLDGFAAGPHQSARNPVGVGGMRLHEWLLGTRAWCEHRGLEGGEESADSDVLADAMHGIGAYIMGRGMFGGGDGPWDSAWRGWWGDEPAFRAPVFVLTHHPREPLEMKGGTTFTFVTDGIESALDQARAAADGRDVSLAGGAKVVQQYLAAGLLDELTLHLRPILLGAGERLLENAGNPVLEPRKVVSTGLATHITYRVVR</sequence>
<dbReference type="Pfam" id="PF01872">
    <property type="entry name" value="RibD_C"/>
    <property type="match status" value="1"/>
</dbReference>
<dbReference type="EMBL" id="MG891745">
    <property type="protein sequence ID" value="AWH12939.1"/>
    <property type="molecule type" value="Genomic_DNA"/>
</dbReference>
<feature type="domain" description="Bacterial bifunctional deaminase-reductase C-terminal" evidence="1">
    <location>
        <begin position="4"/>
        <end position="197"/>
    </location>
</feature>
<dbReference type="PANTHER" id="PTHR38011:SF12">
    <property type="entry name" value="BIFUNCTIONAL DEAMINASE-REDUCTASE DOMAIN PROTEIN"/>
    <property type="match status" value="1"/>
</dbReference>
<evidence type="ECO:0000259" key="1">
    <source>
        <dbReference type="Pfam" id="PF01872"/>
    </source>
</evidence>
<organism evidence="2">
    <name type="scientific">Streptomyces seoulensis</name>
    <dbReference type="NCBI Taxonomy" id="73044"/>
    <lineage>
        <taxon>Bacteria</taxon>
        <taxon>Bacillati</taxon>
        <taxon>Actinomycetota</taxon>
        <taxon>Actinomycetes</taxon>
        <taxon>Kitasatosporales</taxon>
        <taxon>Streptomycetaceae</taxon>
        <taxon>Streptomyces</taxon>
    </lineage>
</organism>